<feature type="domain" description="Protein kinase" evidence="16">
    <location>
        <begin position="396"/>
        <end position="650"/>
    </location>
</feature>
<dbReference type="InterPro" id="IPR020635">
    <property type="entry name" value="Tyr_kinase_cat_dom"/>
</dbReference>
<name>A0A9Q0MCF0_BLOTA</name>
<dbReference type="GO" id="GO:0004715">
    <property type="term" value="F:non-membrane spanning protein tyrosine kinase activity"/>
    <property type="evidence" value="ECO:0007669"/>
    <property type="project" value="UniProtKB-EC"/>
</dbReference>
<feature type="region of interest" description="Disordered" evidence="13">
    <location>
        <begin position="1"/>
        <end position="20"/>
    </location>
</feature>
<feature type="compositionally biased region" description="Polar residues" evidence="13">
    <location>
        <begin position="1375"/>
        <end position="1384"/>
    </location>
</feature>
<keyword evidence="18" id="KW-1185">Reference proteome</keyword>
<dbReference type="InterPro" id="IPR001245">
    <property type="entry name" value="Ser-Thr/Tyr_kinase_cat_dom"/>
</dbReference>
<dbReference type="SMART" id="SM00252">
    <property type="entry name" value="SH2"/>
    <property type="match status" value="1"/>
</dbReference>
<dbReference type="SUPFAM" id="SSF50044">
    <property type="entry name" value="SH3-domain"/>
    <property type="match status" value="1"/>
</dbReference>
<dbReference type="SMART" id="SM00219">
    <property type="entry name" value="TyrKc"/>
    <property type="match status" value="1"/>
</dbReference>
<dbReference type="GO" id="GO:0002009">
    <property type="term" value="P:morphogenesis of an epithelium"/>
    <property type="evidence" value="ECO:0007669"/>
    <property type="project" value="UniProtKB-ARBA"/>
</dbReference>
<dbReference type="InterPro" id="IPR001452">
    <property type="entry name" value="SH3_domain"/>
</dbReference>
<dbReference type="SMART" id="SM00220">
    <property type="entry name" value="S_TKc"/>
    <property type="match status" value="1"/>
</dbReference>
<dbReference type="GO" id="GO:0048468">
    <property type="term" value="P:cell development"/>
    <property type="evidence" value="ECO:0007669"/>
    <property type="project" value="UniProtKB-ARBA"/>
</dbReference>
<sequence length="1873" mass="206279">MGAQGSKDQTIPTHGHIHHQHIKSFGPLTNQMLLQQQQHVGSLSQAHQHLTALSISSPLPANAFVFPSIDPSISSHQAPPPPTQAQLSGISSRIGHKSNKQQQAPPSQHHNHHGSNTNTNRANLFAFSTSSSQPTTSNASTNVVDTNDGLQFHARPLPDVPTESQPPPPQSQNVDDCMTGCIDQQTQFHQQRLISSSQENLLMCLDPTVQPFQTNESDPNIFVVLYDFKSGGENQLTIRKGEQLRILSLNQTGQWCEALSRNNQIGWVPEAYITPVNVDQHKWYHGNISRSDAEQLLSCGINGSFLVRESESSPGQRTISLRYDGRVYHYHIKQDNDRRFFVRPECKFATIAELVHHHSTQQDGLIMMLLYPATKQANHWSGGVEPDEWEINRTDIVMKQKLGGGQYGDVYEAKWRKYTVAVKTLKEDTMAVKDFLEEACIMKEMRHPNLVQLIGVCTLEPPFYIVTEFMPYGNLLDYLRNADREQLSAVILLYFATQIANAMSYLEQRLFIHRDLAARNCLVGDEYTVKVADFGLARLMGDDTYTARAGAKFPIKWTAPEGLAYNRFTTKSDVWAFGVLLWEIATYGMAPYPGVDLSDVYHKLETGYRMQCPDNCPAPIYDLMQCCWNWEASKRPTFEYLYASLLDMYQNCASGYSLDDVGLKTFDQSNDSPTAGSGHSSGFSSGTNFSTVNIVTNNPNGGGNNTGQQNVPYKKLSGSSPNIAGHLTISAAANHSDDIINVCDNSTTNQWPSSFVANPQSQMNGTNKSSVQMRRNGTESSQRALQSHLLSKLKQAPTPPKRTSSFRDSTYDKQPGDDDILKGAEQTIEKAFESLSSIDRISDLSGGSCLASPMMPNTVLIGEDGLPNMDPNGNIFMYNSDDQRYSNTISSTSSTRSNGHSGKFMANALSSVTGGKSKSRSKSSSKSSPSQRNKFNHQQQKSITDSNDLEIIDNDQPHSHLQQQTHSNGTKVSGLDMKRINRYGTIPKNAQINAYFDSLRTDDLSDVSMMMSNEGMGNISVIERFNLDPTLSNEPDLLTVQHSVPSIPPIPSSSSSIISTSTFGKDITDQQQQRQRNVAILEDISNQTRTNNDIASTHHTNFTRQKSDLTHSKTNDNIPNQGGLLSSKVSVRTRGTNQKNHLHMLKSVAAPRLPKSTLTESYNNPMESDSVDGFPTPPAQFCNEQIITDNVNNSKQLAKSDSFDFVSTLTTTVNNNNSNNANQPSLPEPVEDFIPLNAIISSEDFPPPPPPTAAAFDSFEPDTSLISQANNEIGKNNIDNTTGKDKTKTKVKPTKDSKKSKKDSKDNLNKNVKTSVQIPVNQNSAFMSELYESFRLKAAKDATKGQESSSLTTEMVADSKSKVKSNVKESKQKNTGNSNSSRSSFLFKRTTSKPEPNCPAPAVPTLAANISQSKFYTKDLTESPSSSPAVDAEYVTPVLKKIPLKPIETVQSTPIVEPSETKPKSKPSKIAMFFNGGGPKSSNKTKQSESKESNTTSTVEQVTSGKPIVEDEMLTKSTISNSGYDADDESKRNSAGHISNYKKFWESQTNSSVKTTIDNEADSGLGSCSSSNAATSKSNDSVISVGSIGSNNSSSVGGGRPTIGSSSSPKLMARGNSKIPTSALLMKNRQTNRSIDSTINSNSVDNIPNRCSNDDNQSETKQTSCLNKSLLRPGSNRLNKTESVDNGCAMLNKVVLKPVNNFEFNNRNKVSPSSVRSFGDKSLYANDPNDDNMPNLVSDRNSIVEFSKTLDNLLNIQLKCDQSNRTTLNVSNQLTCQENGNHQQISPSRLISANNNVKQVCEKVHIFRKLCLTYAEDSVSIPQQRFRIRELLTKLEKYSDNLRSISSTDTAQLEHIYGTIQMNVRDIVNVVQK</sequence>
<feature type="compositionally biased region" description="Basic and acidic residues" evidence="13">
    <location>
        <begin position="1282"/>
        <end position="1308"/>
    </location>
</feature>
<dbReference type="CDD" id="cd09935">
    <property type="entry name" value="SH2_ABL"/>
    <property type="match status" value="1"/>
</dbReference>
<dbReference type="InterPro" id="IPR036860">
    <property type="entry name" value="SH2_dom_sf"/>
</dbReference>
<feature type="compositionally biased region" description="Polar residues" evidence="13">
    <location>
        <begin position="931"/>
        <end position="946"/>
    </location>
</feature>
<evidence type="ECO:0000256" key="8">
    <source>
        <dbReference type="ARBA" id="ARBA00023137"/>
    </source>
</evidence>
<keyword evidence="4 12" id="KW-0547">Nucleotide-binding</keyword>
<evidence type="ECO:0000256" key="9">
    <source>
        <dbReference type="ARBA" id="ARBA00051245"/>
    </source>
</evidence>
<dbReference type="InterPro" id="IPR011009">
    <property type="entry name" value="Kinase-like_dom_sf"/>
</dbReference>
<dbReference type="GO" id="GO:0005524">
    <property type="term" value="F:ATP binding"/>
    <property type="evidence" value="ECO:0007669"/>
    <property type="project" value="UniProtKB-UniRule"/>
</dbReference>
<feature type="compositionally biased region" description="Polar residues" evidence="13">
    <location>
        <begin position="751"/>
        <end position="789"/>
    </location>
</feature>
<comment type="caution">
    <text evidence="17">The sequence shown here is derived from an EMBL/GenBank/DDBJ whole genome shotgun (WGS) entry which is preliminary data.</text>
</comment>
<dbReference type="Gene3D" id="3.30.505.10">
    <property type="entry name" value="SH2 domain"/>
    <property type="match status" value="1"/>
</dbReference>
<dbReference type="InterPro" id="IPR000719">
    <property type="entry name" value="Prot_kinase_dom"/>
</dbReference>
<dbReference type="GO" id="GO:0007154">
    <property type="term" value="P:cell communication"/>
    <property type="evidence" value="ECO:0007669"/>
    <property type="project" value="UniProtKB-ARBA"/>
</dbReference>
<feature type="region of interest" description="Disordered" evidence="13">
    <location>
        <begin position="690"/>
        <end position="718"/>
    </location>
</feature>
<feature type="region of interest" description="Disordered" evidence="13">
    <location>
        <begin position="910"/>
        <end position="953"/>
    </location>
</feature>
<evidence type="ECO:0000259" key="14">
    <source>
        <dbReference type="PROSITE" id="PS50001"/>
    </source>
</evidence>
<organism evidence="17 18">
    <name type="scientific">Blomia tropicalis</name>
    <name type="common">Mite</name>
    <dbReference type="NCBI Taxonomy" id="40697"/>
    <lineage>
        <taxon>Eukaryota</taxon>
        <taxon>Metazoa</taxon>
        <taxon>Ecdysozoa</taxon>
        <taxon>Arthropoda</taxon>
        <taxon>Chelicerata</taxon>
        <taxon>Arachnida</taxon>
        <taxon>Acari</taxon>
        <taxon>Acariformes</taxon>
        <taxon>Sarcoptiformes</taxon>
        <taxon>Astigmata</taxon>
        <taxon>Glycyphagoidea</taxon>
        <taxon>Echimyopodidae</taxon>
        <taxon>Blomia</taxon>
    </lineage>
</organism>
<dbReference type="InterPro" id="IPR035837">
    <property type="entry name" value="ABL_SH2"/>
</dbReference>
<feature type="compositionally biased region" description="Low complexity" evidence="13">
    <location>
        <begin position="690"/>
        <end position="699"/>
    </location>
</feature>
<feature type="region of interest" description="Disordered" evidence="13">
    <location>
        <begin position="72"/>
        <end position="120"/>
    </location>
</feature>
<dbReference type="PROSITE" id="PS00107">
    <property type="entry name" value="PROTEIN_KINASE_ATP"/>
    <property type="match status" value="1"/>
</dbReference>
<dbReference type="OMA" id="EDTMAVK"/>
<feature type="region of interest" description="Disordered" evidence="13">
    <location>
        <begin position="1629"/>
        <end position="1664"/>
    </location>
</feature>
<dbReference type="PROSITE" id="PS50011">
    <property type="entry name" value="PROTEIN_KINASE_DOM"/>
    <property type="match status" value="1"/>
</dbReference>
<dbReference type="FunFam" id="3.30.505.10:FF:000004">
    <property type="entry name" value="Tyrosine-protein kinase"/>
    <property type="match status" value="1"/>
</dbReference>
<feature type="domain" description="SH3" evidence="15">
    <location>
        <begin position="217"/>
        <end position="278"/>
    </location>
</feature>
<feature type="region of interest" description="Disordered" evidence="13">
    <location>
        <begin position="1589"/>
        <end position="1616"/>
    </location>
</feature>
<dbReference type="PRINTS" id="PR00109">
    <property type="entry name" value="TYRKINASE"/>
</dbReference>
<feature type="compositionally biased region" description="Polar residues" evidence="13">
    <location>
        <begin position="1115"/>
        <end position="1124"/>
    </location>
</feature>
<dbReference type="CDD" id="cd11850">
    <property type="entry name" value="SH3_Abl"/>
    <property type="match status" value="1"/>
</dbReference>
<evidence type="ECO:0000256" key="10">
    <source>
        <dbReference type="PROSITE-ProRule" id="PRU00191"/>
    </source>
</evidence>
<dbReference type="InterPro" id="IPR015015">
    <property type="entry name" value="F-actin-binding"/>
</dbReference>
<dbReference type="FunFam" id="3.30.200.20:FF:000037">
    <property type="entry name" value="Tyrosine-protein kinase"/>
    <property type="match status" value="1"/>
</dbReference>
<dbReference type="InterPro" id="IPR036028">
    <property type="entry name" value="SH3-like_dom_sf"/>
</dbReference>
<feature type="region of interest" description="Disordered" evidence="13">
    <location>
        <begin position="1342"/>
        <end position="1403"/>
    </location>
</feature>
<dbReference type="FunFam" id="1.10.510.10:FF:000554">
    <property type="entry name" value="Predicted protein"/>
    <property type="match status" value="1"/>
</dbReference>
<keyword evidence="6 12" id="KW-0067">ATP-binding</keyword>
<evidence type="ECO:0000259" key="15">
    <source>
        <dbReference type="PROSITE" id="PS50002"/>
    </source>
</evidence>
<dbReference type="FunFam" id="2.30.30.40:FF:000010">
    <property type="entry name" value="Tyrosine-protein kinase"/>
    <property type="match status" value="1"/>
</dbReference>
<evidence type="ECO:0000259" key="16">
    <source>
        <dbReference type="PROSITE" id="PS50011"/>
    </source>
</evidence>
<evidence type="ECO:0000256" key="13">
    <source>
        <dbReference type="SAM" id="MobiDB-lite"/>
    </source>
</evidence>
<evidence type="ECO:0000256" key="12">
    <source>
        <dbReference type="PROSITE-ProRule" id="PRU10141"/>
    </source>
</evidence>
<feature type="compositionally biased region" description="Basic and acidic residues" evidence="13">
    <location>
        <begin position="1105"/>
        <end position="1114"/>
    </location>
</feature>
<dbReference type="Gene3D" id="2.30.30.40">
    <property type="entry name" value="SH3 Domains"/>
    <property type="match status" value="1"/>
</dbReference>
<dbReference type="PROSITE" id="PS00109">
    <property type="entry name" value="PROTEIN_KINASE_TYR"/>
    <property type="match status" value="1"/>
</dbReference>
<dbReference type="InterPro" id="IPR000980">
    <property type="entry name" value="SH2"/>
</dbReference>
<dbReference type="SMART" id="SM00326">
    <property type="entry name" value="SH3"/>
    <property type="match status" value="1"/>
</dbReference>
<evidence type="ECO:0000313" key="18">
    <source>
        <dbReference type="Proteomes" id="UP001142055"/>
    </source>
</evidence>
<evidence type="ECO:0000256" key="11">
    <source>
        <dbReference type="PROSITE-ProRule" id="PRU00192"/>
    </source>
</evidence>
<keyword evidence="2 11" id="KW-0728">SH3 domain</keyword>
<keyword evidence="3" id="KW-0808">Transferase</keyword>
<dbReference type="Pfam" id="PF07714">
    <property type="entry name" value="PK_Tyr_Ser-Thr"/>
    <property type="match status" value="1"/>
</dbReference>
<dbReference type="EMBL" id="JAPWDV010000001">
    <property type="protein sequence ID" value="KAJ6222889.1"/>
    <property type="molecule type" value="Genomic_DNA"/>
</dbReference>
<evidence type="ECO:0000256" key="4">
    <source>
        <dbReference type="ARBA" id="ARBA00022741"/>
    </source>
</evidence>
<dbReference type="PANTHER" id="PTHR24418">
    <property type="entry name" value="TYROSINE-PROTEIN KINASE"/>
    <property type="match status" value="1"/>
</dbReference>
<dbReference type="SUPFAM" id="SSF55550">
    <property type="entry name" value="SH2 domain"/>
    <property type="match status" value="1"/>
</dbReference>
<protein>
    <recommendedName>
        <fullName evidence="1">non-specific protein-tyrosine kinase</fullName>
        <ecNumber evidence="1">2.7.10.2</ecNumber>
    </recommendedName>
</protein>
<evidence type="ECO:0000256" key="7">
    <source>
        <dbReference type="ARBA" id="ARBA00022999"/>
    </source>
</evidence>
<dbReference type="GO" id="GO:0023052">
    <property type="term" value="P:signaling"/>
    <property type="evidence" value="ECO:0007669"/>
    <property type="project" value="UniProtKB-ARBA"/>
</dbReference>
<feature type="binding site" evidence="12">
    <location>
        <position position="433"/>
    </location>
    <ligand>
        <name>ATP</name>
        <dbReference type="ChEBI" id="CHEBI:30616"/>
    </ligand>
</feature>
<accession>A0A9Q0MCF0</accession>
<feature type="region of interest" description="Disordered" evidence="13">
    <location>
        <begin position="1103"/>
        <end position="1124"/>
    </location>
</feature>
<comment type="catalytic activity">
    <reaction evidence="9">
        <text>L-tyrosyl-[protein] + ATP = O-phospho-L-tyrosyl-[protein] + ADP + H(+)</text>
        <dbReference type="Rhea" id="RHEA:10596"/>
        <dbReference type="Rhea" id="RHEA-COMP:10136"/>
        <dbReference type="Rhea" id="RHEA-COMP:20101"/>
        <dbReference type="ChEBI" id="CHEBI:15378"/>
        <dbReference type="ChEBI" id="CHEBI:30616"/>
        <dbReference type="ChEBI" id="CHEBI:46858"/>
        <dbReference type="ChEBI" id="CHEBI:61978"/>
        <dbReference type="ChEBI" id="CHEBI:456216"/>
        <dbReference type="EC" id="2.7.10.2"/>
    </reaction>
</comment>
<dbReference type="Gene3D" id="1.10.510.10">
    <property type="entry name" value="Transferase(Phosphotransferase) domain 1"/>
    <property type="match status" value="1"/>
</dbReference>
<dbReference type="PRINTS" id="PR00401">
    <property type="entry name" value="SH2DOMAIN"/>
</dbReference>
<keyword evidence="8" id="KW-0829">Tyrosine-protein kinase</keyword>
<evidence type="ECO:0000256" key="5">
    <source>
        <dbReference type="ARBA" id="ARBA00022777"/>
    </source>
</evidence>
<dbReference type="Proteomes" id="UP001142055">
    <property type="component" value="Chromosome 1"/>
</dbReference>
<dbReference type="InterPro" id="IPR008266">
    <property type="entry name" value="Tyr_kinase_AS"/>
</dbReference>
<evidence type="ECO:0000256" key="3">
    <source>
        <dbReference type="ARBA" id="ARBA00022679"/>
    </source>
</evidence>
<dbReference type="InterPro" id="IPR050198">
    <property type="entry name" value="Non-receptor_tyrosine_kinases"/>
</dbReference>
<dbReference type="PROSITE" id="PS50001">
    <property type="entry name" value="SH2"/>
    <property type="match status" value="1"/>
</dbReference>
<dbReference type="GO" id="GO:0051129">
    <property type="term" value="P:negative regulation of cellular component organization"/>
    <property type="evidence" value="ECO:0007669"/>
    <property type="project" value="UniProtKB-ARBA"/>
</dbReference>
<dbReference type="SUPFAM" id="SSF56112">
    <property type="entry name" value="Protein kinase-like (PK-like)"/>
    <property type="match status" value="1"/>
</dbReference>
<feature type="region of interest" description="Disordered" evidence="13">
    <location>
        <begin position="149"/>
        <end position="174"/>
    </location>
</feature>
<dbReference type="EC" id="2.7.10.2" evidence="1"/>
<feature type="region of interest" description="Disordered" evidence="13">
    <location>
        <begin position="1708"/>
        <end position="1734"/>
    </location>
</feature>
<evidence type="ECO:0000256" key="6">
    <source>
        <dbReference type="ARBA" id="ARBA00022840"/>
    </source>
</evidence>
<keyword evidence="7 10" id="KW-0727">SH2 domain</keyword>
<feature type="region of interest" description="Disordered" evidence="13">
    <location>
        <begin position="1453"/>
        <end position="1534"/>
    </location>
</feature>
<feature type="region of interest" description="Disordered" evidence="13">
    <location>
        <begin position="1268"/>
        <end position="1316"/>
    </location>
</feature>
<dbReference type="InterPro" id="IPR017441">
    <property type="entry name" value="Protein_kinase_ATP_BS"/>
</dbReference>
<keyword evidence="5" id="KW-0418">Kinase</keyword>
<evidence type="ECO:0000313" key="17">
    <source>
        <dbReference type="EMBL" id="KAJ6222889.1"/>
    </source>
</evidence>
<dbReference type="Pfam" id="PF00017">
    <property type="entry name" value="SH2"/>
    <property type="match status" value="1"/>
</dbReference>
<proteinExistence type="predicted"/>
<evidence type="ECO:0000256" key="2">
    <source>
        <dbReference type="ARBA" id="ARBA00022443"/>
    </source>
</evidence>
<dbReference type="Gene3D" id="1.20.120.330">
    <property type="entry name" value="Nucleotidyltransferases domain 2"/>
    <property type="match status" value="1"/>
</dbReference>
<dbReference type="Pfam" id="PF08919">
    <property type="entry name" value="F_actin_bind"/>
    <property type="match status" value="1"/>
</dbReference>
<feature type="domain" description="SH2" evidence="14">
    <location>
        <begin position="283"/>
        <end position="373"/>
    </location>
</feature>
<dbReference type="Gene3D" id="3.30.200.20">
    <property type="entry name" value="Phosphorylase Kinase, domain 1"/>
    <property type="match status" value="1"/>
</dbReference>
<dbReference type="PROSITE" id="PS50002">
    <property type="entry name" value="SH3"/>
    <property type="match status" value="1"/>
</dbReference>
<feature type="compositionally biased region" description="Basic and acidic residues" evidence="13">
    <location>
        <begin position="1357"/>
        <end position="1372"/>
    </location>
</feature>
<dbReference type="Pfam" id="PF00018">
    <property type="entry name" value="SH3_1"/>
    <property type="match status" value="1"/>
</dbReference>
<feature type="region of interest" description="Disordered" evidence="13">
    <location>
        <begin position="751"/>
        <end position="816"/>
    </location>
</feature>
<feature type="compositionally biased region" description="Polar residues" evidence="13">
    <location>
        <begin position="1493"/>
        <end position="1504"/>
    </location>
</feature>
<feature type="compositionally biased region" description="Polar residues" evidence="13">
    <location>
        <begin position="1"/>
        <end position="12"/>
    </location>
</feature>
<gene>
    <name evidence="17" type="ORF">RDWZM_001434</name>
</gene>
<reference evidence="17" key="1">
    <citation type="submission" date="2022-12" db="EMBL/GenBank/DDBJ databases">
        <title>Genome assemblies of Blomia tropicalis.</title>
        <authorList>
            <person name="Cui Y."/>
        </authorList>
    </citation>
    <scope>NUCLEOTIDE SEQUENCE</scope>
    <source>
        <tissue evidence="17">Adult mites</tissue>
    </source>
</reference>
<evidence type="ECO:0000256" key="1">
    <source>
        <dbReference type="ARBA" id="ARBA00011903"/>
    </source>
</evidence>